<proteinExistence type="predicted"/>
<dbReference type="InterPro" id="IPR019734">
    <property type="entry name" value="TPR_rpt"/>
</dbReference>
<evidence type="ECO:0000259" key="2">
    <source>
        <dbReference type="Pfam" id="PF12770"/>
    </source>
</evidence>
<dbReference type="Pfam" id="PF12770">
    <property type="entry name" value="CHAT"/>
    <property type="match status" value="1"/>
</dbReference>
<keyword evidence="1" id="KW-0802">TPR repeat</keyword>
<dbReference type="Gene3D" id="1.25.40.10">
    <property type="entry name" value="Tetratricopeptide repeat domain"/>
    <property type="match status" value="2"/>
</dbReference>
<sequence>MMADRKIRLPKWRWLRTITVAATLLLLMLLSGSLPVNPEAEYQTARLHFLHGQLEQSQNEATRGYARYLTSKGDWSSRFQLLEAESMLYRGLYSDVMSLLANYPRIQTRTDESIHELTLEAIAFARLHQYEVSKQKLSQAEDLCSEGSFDSCGGVMMAHGLLALERGEFEDSNQQFKNSLSFARKHNDEWLQTASLLNMGASALQQEHFDEAVSYSEQGLKSARALGAENNIQTALGNLGWAYYGLGDNERALELLKEAEQQAVKLGNTRTVIKWLAAEGTVYQKTGDLSQATQAYRQALNLATRIGSKTDIINSLERLAHLSAELGKPLEANQYIREVTPLTRASGNRLHVLDIMLVQGRVAAAERKDKEAEDIFRTVEEDPASQTSMRLGAGHQLAKLYETQGKTLVADRTYKATLAAFVLAQDELKNEDSKLPFVANAAAIYGDYIHFLVQQSKPEEALAVADQSRARTLEQGLGLSTSKRTLSPLLQARTVAQKSDSTLLFYWLDEKQSYLWAITPKKVALYILPARREITDRVERYRKVLLGPSDPSSSGNEDGRALYRMLVAPARDLLRPNSQVVVLADGALSKLNFETLIVSDSEVEPQASHYLVEDLTLLSAPSMLVLANSQAARNEDKKLLLLGDAVSPGPEYPKLPMAATEMGEIEKHFAQGEQTVFSREQATAHAYFQSAPEHYGYIHFVAHAVASNTAPLDSAILLSRNTSSQDDSFKLYARQILQRPIHAELVTISACYGSGMRSYAGEGLVGLSWAFLRAGAHNVIGALWEVSDESTPQLMGGLYQGLEAGLSPPDALRQAKLKLLHSNSNFRKPYYWGPFQLYSGL</sequence>
<reference evidence="3 4" key="1">
    <citation type="submission" date="2019-08" db="EMBL/GenBank/DDBJ databases">
        <title>Complete genome sequence of Terriglobus albidus strain ORNL.</title>
        <authorList>
            <person name="Podar M."/>
        </authorList>
    </citation>
    <scope>NUCLEOTIDE SEQUENCE [LARGE SCALE GENOMIC DNA]</scope>
    <source>
        <strain evidence="3 4">ORNL</strain>
    </source>
</reference>
<dbReference type="OrthoDB" id="100274at2"/>
<dbReference type="PROSITE" id="PS50005">
    <property type="entry name" value="TPR"/>
    <property type="match status" value="1"/>
</dbReference>
<dbReference type="Pfam" id="PF13181">
    <property type="entry name" value="TPR_8"/>
    <property type="match status" value="1"/>
</dbReference>
<dbReference type="KEGG" id="talb:FTW19_12340"/>
<evidence type="ECO:0000313" key="3">
    <source>
        <dbReference type="EMBL" id="QEE28719.1"/>
    </source>
</evidence>
<dbReference type="AlphaFoldDB" id="A0A5B9EAB8"/>
<keyword evidence="4" id="KW-1185">Reference proteome</keyword>
<evidence type="ECO:0000256" key="1">
    <source>
        <dbReference type="PROSITE-ProRule" id="PRU00339"/>
    </source>
</evidence>
<dbReference type="SUPFAM" id="SSF48452">
    <property type="entry name" value="TPR-like"/>
    <property type="match status" value="1"/>
</dbReference>
<dbReference type="InterPro" id="IPR024983">
    <property type="entry name" value="CHAT_dom"/>
</dbReference>
<dbReference type="SMART" id="SM00028">
    <property type="entry name" value="TPR"/>
    <property type="match status" value="3"/>
</dbReference>
<name>A0A5B9EAB8_9BACT</name>
<dbReference type="PANTHER" id="PTHR10098">
    <property type="entry name" value="RAPSYN-RELATED"/>
    <property type="match status" value="1"/>
</dbReference>
<feature type="domain" description="CHAT" evidence="2">
    <location>
        <begin position="557"/>
        <end position="838"/>
    </location>
</feature>
<accession>A0A5B9EAB8</accession>
<evidence type="ECO:0000313" key="4">
    <source>
        <dbReference type="Proteomes" id="UP000321820"/>
    </source>
</evidence>
<dbReference type="InterPro" id="IPR011990">
    <property type="entry name" value="TPR-like_helical_dom_sf"/>
</dbReference>
<dbReference type="Proteomes" id="UP000321820">
    <property type="component" value="Chromosome"/>
</dbReference>
<dbReference type="Pfam" id="PF13424">
    <property type="entry name" value="TPR_12"/>
    <property type="match status" value="1"/>
</dbReference>
<feature type="repeat" description="TPR" evidence="1">
    <location>
        <begin position="273"/>
        <end position="306"/>
    </location>
</feature>
<gene>
    <name evidence="3" type="ORF">FTW19_12340</name>
</gene>
<protein>
    <submittedName>
        <fullName evidence="3">CHAT domain-containing protein</fullName>
    </submittedName>
</protein>
<dbReference type="PANTHER" id="PTHR10098:SF108">
    <property type="entry name" value="TETRATRICOPEPTIDE REPEAT PROTEIN 28"/>
    <property type="match status" value="1"/>
</dbReference>
<dbReference type="EMBL" id="CP042806">
    <property type="protein sequence ID" value="QEE28719.1"/>
    <property type="molecule type" value="Genomic_DNA"/>
</dbReference>
<organism evidence="3 4">
    <name type="scientific">Terriglobus albidus</name>
    <dbReference type="NCBI Taxonomy" id="1592106"/>
    <lineage>
        <taxon>Bacteria</taxon>
        <taxon>Pseudomonadati</taxon>
        <taxon>Acidobacteriota</taxon>
        <taxon>Terriglobia</taxon>
        <taxon>Terriglobales</taxon>
        <taxon>Acidobacteriaceae</taxon>
        <taxon>Terriglobus</taxon>
    </lineage>
</organism>